<reference evidence="2 3" key="1">
    <citation type="submission" date="2015-01" db="EMBL/GenBank/DDBJ databases">
        <title>Genome sequence of the anaerobic bacterium Geobacter soli GSS01, a dissimilatory Fe(III) reducer from soil.</title>
        <authorList>
            <person name="Yang G."/>
            <person name="Zhou S."/>
        </authorList>
    </citation>
    <scope>NUCLEOTIDE SEQUENCE [LARGE SCALE GENOMIC DNA]</scope>
    <source>
        <strain evidence="2 3">GSS01</strain>
    </source>
</reference>
<dbReference type="RefSeq" id="WP_039645553.1">
    <property type="nucleotide sequence ID" value="NZ_JXBL01000001.1"/>
</dbReference>
<evidence type="ECO:0000313" key="3">
    <source>
        <dbReference type="Proteomes" id="UP000031433"/>
    </source>
</evidence>
<dbReference type="Proteomes" id="UP000031433">
    <property type="component" value="Unassembled WGS sequence"/>
</dbReference>
<keyword evidence="3" id="KW-1185">Reference proteome</keyword>
<dbReference type="AlphaFoldDB" id="A0A0C1U4P0"/>
<sequence>MITKDMIIGDIIRKHPRTLTVFVKYGLDCNECQIADYEELEHGAGVHKVNIEQLLRELNERIGSGTE</sequence>
<gene>
    <name evidence="2" type="ORF">SE37_08815</name>
</gene>
<feature type="domain" description="DUF1858" evidence="1">
    <location>
        <begin position="2"/>
        <end position="55"/>
    </location>
</feature>
<evidence type="ECO:0000259" key="1">
    <source>
        <dbReference type="Pfam" id="PF08984"/>
    </source>
</evidence>
<dbReference type="Pfam" id="PF08984">
    <property type="entry name" value="DUF1858"/>
    <property type="match status" value="1"/>
</dbReference>
<dbReference type="EMBL" id="JXBL01000001">
    <property type="protein sequence ID" value="KIE42725.1"/>
    <property type="molecule type" value="Genomic_DNA"/>
</dbReference>
<dbReference type="SUPFAM" id="SSF140683">
    <property type="entry name" value="SP0561-like"/>
    <property type="match status" value="1"/>
</dbReference>
<organism evidence="2 3">
    <name type="scientific">Geobacter soli</name>
    <dbReference type="NCBI Taxonomy" id="1510391"/>
    <lineage>
        <taxon>Bacteria</taxon>
        <taxon>Pseudomonadati</taxon>
        <taxon>Thermodesulfobacteriota</taxon>
        <taxon>Desulfuromonadia</taxon>
        <taxon>Geobacterales</taxon>
        <taxon>Geobacteraceae</taxon>
        <taxon>Geobacter</taxon>
    </lineage>
</organism>
<dbReference type="NCBIfam" id="TIGR03980">
    <property type="entry name" value="prismane_assoc"/>
    <property type="match status" value="1"/>
</dbReference>
<dbReference type="PANTHER" id="PTHR39341">
    <property type="entry name" value="BSL7085 PROTEIN"/>
    <property type="match status" value="1"/>
</dbReference>
<dbReference type="InterPro" id="IPR015077">
    <property type="entry name" value="DUF1858"/>
</dbReference>
<evidence type="ECO:0000313" key="2">
    <source>
        <dbReference type="EMBL" id="KIE42725.1"/>
    </source>
</evidence>
<protein>
    <submittedName>
        <fullName evidence="2">Disulfide oxidoreductase</fullName>
    </submittedName>
</protein>
<proteinExistence type="predicted"/>
<name>A0A0C1U4P0_9BACT</name>
<dbReference type="Gene3D" id="1.10.3910.10">
    <property type="entry name" value="SP0561-like"/>
    <property type="match status" value="1"/>
</dbReference>
<dbReference type="InterPro" id="IPR023883">
    <property type="entry name" value="CHP03980_redox-disulphide"/>
</dbReference>
<comment type="caution">
    <text evidence="2">The sequence shown here is derived from an EMBL/GenBank/DDBJ whole genome shotgun (WGS) entry which is preliminary data.</text>
</comment>
<dbReference type="InterPro" id="IPR038062">
    <property type="entry name" value="ScdA-like_N_sf"/>
</dbReference>
<accession>A0A0C1U4P0</accession>
<dbReference type="PANTHER" id="PTHR39341:SF1">
    <property type="entry name" value="DUF1858 DOMAIN-CONTAINING PROTEIN"/>
    <property type="match status" value="1"/>
</dbReference>